<dbReference type="PANTHER" id="PTHR30250">
    <property type="entry name" value="PST FAMILY PREDICTED COLANIC ACID TRANSPORTER"/>
    <property type="match status" value="1"/>
</dbReference>
<dbReference type="Proteomes" id="UP000005262">
    <property type="component" value="Chromosome"/>
</dbReference>
<comment type="similarity">
    <text evidence="2">Belongs to the polysaccharide synthase family.</text>
</comment>
<evidence type="ECO:0000313" key="9">
    <source>
        <dbReference type="Proteomes" id="UP000005262"/>
    </source>
</evidence>
<dbReference type="Pfam" id="PF13440">
    <property type="entry name" value="Polysacc_synt_3"/>
    <property type="match status" value="1"/>
</dbReference>
<evidence type="ECO:0000313" key="8">
    <source>
        <dbReference type="EMBL" id="AFQ45939.1"/>
    </source>
</evidence>
<dbReference type="AlphaFoldDB" id="J7J0Q3"/>
<feature type="transmembrane region" description="Helical" evidence="7">
    <location>
        <begin position="452"/>
        <end position="471"/>
    </location>
</feature>
<reference evidence="9" key="2">
    <citation type="submission" date="2012-08" db="EMBL/GenBank/DDBJ databases">
        <title>Finished genome of Desulfosporosinus meridiei DSM 13257.</title>
        <authorList>
            <person name="Huntemann M."/>
            <person name="Wei C.-L."/>
            <person name="Han J."/>
            <person name="Detter J.C."/>
            <person name="Han C."/>
            <person name="Davenport K."/>
            <person name="Daligault H."/>
            <person name="Erkkila T."/>
            <person name="Gu W."/>
            <person name="Munk A.C.C."/>
            <person name="Teshima H."/>
            <person name="Xu Y."/>
            <person name="Chain P."/>
            <person name="Tapia R."/>
            <person name="Chen A."/>
            <person name="Krypides N."/>
            <person name="Mavromatis K."/>
            <person name="Markowitz V."/>
            <person name="Szeto E."/>
            <person name="Ivanova N."/>
            <person name="Mikhailova N."/>
            <person name="Ovchinnikova G."/>
            <person name="Pagani I."/>
            <person name="Pati A."/>
            <person name="Goodwin L."/>
            <person name="Peters L."/>
            <person name="Pitluck S."/>
            <person name="Woyke T."/>
            <person name="Pester M."/>
            <person name="Spring S."/>
            <person name="Ollivier B."/>
            <person name="Rattei T."/>
            <person name="Klenk H.-P."/>
            <person name="Wagner M."/>
            <person name="Loy A."/>
        </authorList>
    </citation>
    <scope>NUCLEOTIDE SEQUENCE [LARGE SCALE GENOMIC DNA]</scope>
    <source>
        <strain evidence="9">ATCC BAA-275 / DSM 13257 / NCIMB 13706 / S10</strain>
    </source>
</reference>
<evidence type="ECO:0000256" key="1">
    <source>
        <dbReference type="ARBA" id="ARBA00004651"/>
    </source>
</evidence>
<gene>
    <name evidence="8" type="ordered locus">Desmer_4110</name>
</gene>
<reference evidence="8 9" key="1">
    <citation type="journal article" date="2012" name="J. Bacteriol.">
        <title>Complete genome sequences of Desulfosporosinus orientis DSM765T, Desulfosporosinus youngiae DSM17734T, Desulfosporosinus meridiei DSM13257T, and Desulfosporosinus acidiphilus DSM22704T.</title>
        <authorList>
            <person name="Pester M."/>
            <person name="Brambilla E."/>
            <person name="Alazard D."/>
            <person name="Rattei T."/>
            <person name="Weinmaier T."/>
            <person name="Han J."/>
            <person name="Lucas S."/>
            <person name="Lapidus A."/>
            <person name="Cheng J.F."/>
            <person name="Goodwin L."/>
            <person name="Pitluck S."/>
            <person name="Peters L."/>
            <person name="Ovchinnikova G."/>
            <person name="Teshima H."/>
            <person name="Detter J.C."/>
            <person name="Han C.S."/>
            <person name="Tapia R."/>
            <person name="Land M.L."/>
            <person name="Hauser L."/>
            <person name="Kyrpides N.C."/>
            <person name="Ivanova N.N."/>
            <person name="Pagani I."/>
            <person name="Huntmann M."/>
            <person name="Wei C.L."/>
            <person name="Davenport K.W."/>
            <person name="Daligault H."/>
            <person name="Chain P.S."/>
            <person name="Chen A."/>
            <person name="Mavromatis K."/>
            <person name="Markowitz V."/>
            <person name="Szeto E."/>
            <person name="Mikhailova N."/>
            <person name="Pati A."/>
            <person name="Wagner M."/>
            <person name="Woyke T."/>
            <person name="Ollivier B."/>
            <person name="Klenk H.P."/>
            <person name="Spring S."/>
            <person name="Loy A."/>
        </authorList>
    </citation>
    <scope>NUCLEOTIDE SEQUENCE [LARGE SCALE GENOMIC DNA]</scope>
    <source>
        <strain evidence="9">ATCC BAA-275 / DSM 13257 / NCIMB 13706 / S10</strain>
    </source>
</reference>
<keyword evidence="9" id="KW-1185">Reference proteome</keyword>
<comment type="subcellular location">
    <subcellularLocation>
        <location evidence="1">Cell membrane</location>
        <topology evidence="1">Multi-pass membrane protein</topology>
    </subcellularLocation>
</comment>
<feature type="transmembrane region" description="Helical" evidence="7">
    <location>
        <begin position="55"/>
        <end position="73"/>
    </location>
</feature>
<feature type="transmembrane region" description="Helical" evidence="7">
    <location>
        <begin position="299"/>
        <end position="317"/>
    </location>
</feature>
<proteinExistence type="inferred from homology"/>
<evidence type="ECO:0000256" key="6">
    <source>
        <dbReference type="ARBA" id="ARBA00023136"/>
    </source>
</evidence>
<feature type="transmembrane region" description="Helical" evidence="7">
    <location>
        <begin position="93"/>
        <end position="117"/>
    </location>
</feature>
<evidence type="ECO:0000256" key="5">
    <source>
        <dbReference type="ARBA" id="ARBA00022989"/>
    </source>
</evidence>
<keyword evidence="6 7" id="KW-0472">Membrane</keyword>
<organism evidence="8 9">
    <name type="scientific">Desulfosporosinus meridiei (strain ATCC BAA-275 / DSM 13257 / KCTC 12902 / NCIMB 13706 / S10)</name>
    <dbReference type="NCBI Taxonomy" id="768704"/>
    <lineage>
        <taxon>Bacteria</taxon>
        <taxon>Bacillati</taxon>
        <taxon>Bacillota</taxon>
        <taxon>Clostridia</taxon>
        <taxon>Eubacteriales</taxon>
        <taxon>Desulfitobacteriaceae</taxon>
        <taxon>Desulfosporosinus</taxon>
    </lineage>
</organism>
<feature type="transmembrane region" description="Helical" evidence="7">
    <location>
        <begin position="260"/>
        <end position="278"/>
    </location>
</feature>
<keyword evidence="4 7" id="KW-0812">Transmembrane</keyword>
<sequence>MGSVEINDYENNDTKKVVISSLFWKLLESLGVQGIQLIIQLVLARLLLPEDFGTIALLTIFINLSNILLQRGFSSALIQNQDVDETDFSTVFFLSLAGSCLLYLLLFFSAPYIAYFYKIRELDLVLRVLAISLPFSAANSVQIAFVSRNMQFKKLFFSSMGAIICSGTVGIVMALGDFGVWALVSQQIAYVILNCFFMAKVVKWRPKMLFSTKKAAGLFSFGWKMLLTSLIDTIYVDIYTIVIGKLFSTQMLGYFNRGKQFPGVIVTSLNGSIQAVMFPAFSRVQDNKLKLKNMMRRSIVTSSFIVFPIMAGLAAAANPMVRLILTDKWLYSVPFLQIYCAYFALYPIHTANLQAISAIGRSDINLKLEILKKSLGIIILVITIPQGIFSIAIGGVVTGLISLVINSYPNIKLLGYPIHEQIVDILPSFLLALAMGVVVYSIMLFELPVGITLILQVLVGAVFYFGAARLLKFECLSYVLKIAGYLPESSKKTEGDMT</sequence>
<evidence type="ECO:0000256" key="2">
    <source>
        <dbReference type="ARBA" id="ARBA00007430"/>
    </source>
</evidence>
<accession>J7J0Q3</accession>
<evidence type="ECO:0000256" key="7">
    <source>
        <dbReference type="SAM" id="Phobius"/>
    </source>
</evidence>
<feature type="transmembrane region" description="Helical" evidence="7">
    <location>
        <begin position="375"/>
        <end position="405"/>
    </location>
</feature>
<keyword evidence="5 7" id="KW-1133">Transmembrane helix</keyword>
<feature type="transmembrane region" description="Helical" evidence="7">
    <location>
        <begin position="181"/>
        <end position="202"/>
    </location>
</feature>
<dbReference type="PANTHER" id="PTHR30250:SF10">
    <property type="entry name" value="LIPOPOLYSACCHARIDE BIOSYNTHESIS PROTEIN WZXC"/>
    <property type="match status" value="1"/>
</dbReference>
<feature type="transmembrane region" description="Helical" evidence="7">
    <location>
        <begin position="329"/>
        <end position="348"/>
    </location>
</feature>
<feature type="transmembrane region" description="Helical" evidence="7">
    <location>
        <begin position="30"/>
        <end position="48"/>
    </location>
</feature>
<protein>
    <submittedName>
        <fullName evidence="8">Membrane protein involved in the export of O-antigen and teichoic acid</fullName>
    </submittedName>
</protein>
<name>J7J0Q3_DESMD</name>
<dbReference type="EMBL" id="CP003629">
    <property type="protein sequence ID" value="AFQ45939.1"/>
    <property type="molecule type" value="Genomic_DNA"/>
</dbReference>
<dbReference type="STRING" id="768704.Desmer_4110"/>
<dbReference type="InterPro" id="IPR050833">
    <property type="entry name" value="Poly_Biosynth_Transport"/>
</dbReference>
<dbReference type="HOGENOM" id="CLU_026911_5_2_9"/>
<dbReference type="KEGG" id="dmi:Desmer_4110"/>
<dbReference type="CDD" id="cd13127">
    <property type="entry name" value="MATE_tuaB_like"/>
    <property type="match status" value="1"/>
</dbReference>
<evidence type="ECO:0000256" key="3">
    <source>
        <dbReference type="ARBA" id="ARBA00022475"/>
    </source>
</evidence>
<dbReference type="GO" id="GO:0005886">
    <property type="term" value="C:plasma membrane"/>
    <property type="evidence" value="ECO:0007669"/>
    <property type="project" value="UniProtKB-SubCell"/>
</dbReference>
<feature type="transmembrane region" description="Helical" evidence="7">
    <location>
        <begin position="425"/>
        <end position="445"/>
    </location>
</feature>
<feature type="transmembrane region" description="Helical" evidence="7">
    <location>
        <begin position="155"/>
        <end position="175"/>
    </location>
</feature>
<evidence type="ECO:0000256" key="4">
    <source>
        <dbReference type="ARBA" id="ARBA00022692"/>
    </source>
</evidence>
<feature type="transmembrane region" description="Helical" evidence="7">
    <location>
        <begin position="223"/>
        <end position="248"/>
    </location>
</feature>
<keyword evidence="3" id="KW-1003">Cell membrane</keyword>
<dbReference type="RefSeq" id="WP_014904848.1">
    <property type="nucleotide sequence ID" value="NC_018515.1"/>
</dbReference>
<dbReference type="eggNOG" id="COG2244">
    <property type="taxonomic scope" value="Bacteria"/>
</dbReference>